<keyword evidence="2" id="KW-1185">Reference proteome</keyword>
<evidence type="ECO:0000313" key="1">
    <source>
        <dbReference type="EMBL" id="KAI5662716.1"/>
    </source>
</evidence>
<organism evidence="1 2">
    <name type="scientific">Catharanthus roseus</name>
    <name type="common">Madagascar periwinkle</name>
    <name type="synonym">Vinca rosea</name>
    <dbReference type="NCBI Taxonomy" id="4058"/>
    <lineage>
        <taxon>Eukaryota</taxon>
        <taxon>Viridiplantae</taxon>
        <taxon>Streptophyta</taxon>
        <taxon>Embryophyta</taxon>
        <taxon>Tracheophyta</taxon>
        <taxon>Spermatophyta</taxon>
        <taxon>Magnoliopsida</taxon>
        <taxon>eudicotyledons</taxon>
        <taxon>Gunneridae</taxon>
        <taxon>Pentapetalae</taxon>
        <taxon>asterids</taxon>
        <taxon>lamiids</taxon>
        <taxon>Gentianales</taxon>
        <taxon>Apocynaceae</taxon>
        <taxon>Rauvolfioideae</taxon>
        <taxon>Vinceae</taxon>
        <taxon>Catharanthinae</taxon>
        <taxon>Catharanthus</taxon>
    </lineage>
</organism>
<dbReference type="Proteomes" id="UP001060085">
    <property type="component" value="Linkage Group LG05"/>
</dbReference>
<accession>A0ACC0ATD3</accession>
<proteinExistence type="predicted"/>
<dbReference type="EMBL" id="CM044705">
    <property type="protein sequence ID" value="KAI5662716.1"/>
    <property type="molecule type" value="Genomic_DNA"/>
</dbReference>
<reference evidence="2" key="1">
    <citation type="journal article" date="2023" name="Nat. Plants">
        <title>Single-cell RNA sequencing provides a high-resolution roadmap for understanding the multicellular compartmentation of specialized metabolism.</title>
        <authorList>
            <person name="Sun S."/>
            <person name="Shen X."/>
            <person name="Li Y."/>
            <person name="Li Y."/>
            <person name="Wang S."/>
            <person name="Li R."/>
            <person name="Zhang H."/>
            <person name="Shen G."/>
            <person name="Guo B."/>
            <person name="Wei J."/>
            <person name="Xu J."/>
            <person name="St-Pierre B."/>
            <person name="Chen S."/>
            <person name="Sun C."/>
        </authorList>
    </citation>
    <scope>NUCLEOTIDE SEQUENCE [LARGE SCALE GENOMIC DNA]</scope>
</reference>
<evidence type="ECO:0000313" key="2">
    <source>
        <dbReference type="Proteomes" id="UP001060085"/>
    </source>
</evidence>
<comment type="caution">
    <text evidence="1">The sequence shown here is derived from an EMBL/GenBank/DDBJ whole genome shotgun (WGS) entry which is preliminary data.</text>
</comment>
<name>A0ACC0ATD3_CATRO</name>
<sequence>MIHKTDKDLSTIISHVKGARIVLERNHLASILGISDNGNIENEDYQPGYNNYRWDEKKKEWIPPSEKGRLRDCSAGGFQPIKKTTRSGIELLSLQLGKDDYEAEASDDEEDEAGAQNTI</sequence>
<protein>
    <submittedName>
        <fullName evidence="1">Uncharacterized protein</fullName>
    </submittedName>
</protein>
<gene>
    <name evidence="1" type="ORF">M9H77_22039</name>
</gene>